<feature type="region of interest" description="Disordered" evidence="6">
    <location>
        <begin position="2979"/>
        <end position="3007"/>
    </location>
</feature>
<evidence type="ECO:0000313" key="8">
    <source>
        <dbReference type="Proteomes" id="UP001165065"/>
    </source>
</evidence>
<feature type="region of interest" description="Disordered" evidence="6">
    <location>
        <begin position="1411"/>
        <end position="1456"/>
    </location>
</feature>
<feature type="region of interest" description="Disordered" evidence="6">
    <location>
        <begin position="4697"/>
        <end position="4720"/>
    </location>
</feature>
<feature type="compositionally biased region" description="Acidic residues" evidence="6">
    <location>
        <begin position="1419"/>
        <end position="1451"/>
    </location>
</feature>
<feature type="compositionally biased region" description="Basic residues" evidence="6">
    <location>
        <begin position="2016"/>
        <end position="2025"/>
    </location>
</feature>
<feature type="compositionally biased region" description="Polar residues" evidence="6">
    <location>
        <begin position="2705"/>
        <end position="2715"/>
    </location>
</feature>
<dbReference type="InterPro" id="IPR036770">
    <property type="entry name" value="Ankyrin_rpt-contain_sf"/>
</dbReference>
<feature type="compositionally biased region" description="Acidic residues" evidence="6">
    <location>
        <begin position="1576"/>
        <end position="1587"/>
    </location>
</feature>
<keyword evidence="2 3" id="KW-0040">ANK repeat</keyword>
<feature type="repeat" description="ANK" evidence="3">
    <location>
        <begin position="265"/>
        <end position="297"/>
    </location>
</feature>
<sequence>MDSSSFERRTRRVRGGRASPGKTGSSVRSGRSNRGSPSRSLDSLSKEDSKDELDLTLERQDESGIAQFLRLRREAWKIRLGSLKINKRLLRTTFKAWSTYKDPDPKLTEAELEAARMAKLAEIERQRTMHQVPKPYFGKNSIHVDYIIEPGVMQWKTKLWIDSVPYHPNKGNILKPIDPLPDQGPLTMEQMYKSAIDLGHATYIRQLLKYRGEDPDTFSPLLVSYAMSSGWPTVVKVFLDFGVDPNGIACMPYTTSRKLVNKCTMKSTFLHRAAHRGDYEQIKLLLQFSAHINAMNAMNRTPLHLACSTLSSANFMRIGVRVHPAKLLLDKGADPDIVDLKGMTALHIACLSADVFAIQALVASGASALVEAKGFKLPYQLIPKKHLKRVLPVMKKALVAADREYEYNSMFAKTNARIVFRYVMSSFAVICKICGRRLTTCRHNKMTKYAYWKMTHKYSPRDCNIEASARRQNKRDMTMAIPRGFSKPWNGPLYDAPDVVGQMEARKLPKGAAVGMKSPPVDLSGNFDSMGNLPWETFLSTEKAEKRRKGAISLMGLKIVPWDQLTFAERKVKIKQQVAEKEAERKARKLRQLRGEESSSSESSDDSDDDSFAKSLKKRSKKAGKLQKPRGFTMYDPFAKKAAELNQKAAMGEVDEEEKELLEEAKRARRLRNTRTKNAWEDGEQYIPEEVQKSKSKQSGERRTRGTRDFRKSGVLEYMTEEQRQIRAKANWQYLRKKLKPASRELLKQQLLLDPNNLHAIVRLGIACCDSSSSATPSLTRLAVLLLDKAILHGFDPSECCGGEGHFWKKYARAHTVCWECGGGHLPGAEYRGRERLHLERSLQGWEQALHYMSNATDPKCWSECALVSQRLGDYETAANVLGKLIQSFPDDPNSASTSIYASSVLAQLQHYEQAIMYMHHALITGASAPLTNLHLMFFMSRLHEKWARSKNPNFERAPFDALDQAEAGYARCYEFEEERGGVMFRTEWAVGGSKGWINSNTTWKQMGDAATYSRQYLLASDLYAEGVRRDPPKPLRSAPYIFLSRAYMRAGKVDAAIESAETAIEINQREIKKYKAKGKKQFKDEIASYENWLDKLTNPKTDFNDELRMDPVTMLDKYAHCIPSANTLRQVPAALVARNRALELRSKALAKAKGKGGRSRGVVRWEALRDKLKGAARRYYQMRLLQNPKNGYSGAMLAQMGILCVDNGPQSTPQMDRCAAIILQKAADAGYSGDPEVPNSEANFWLNFSRAHFKLWMRDGIRAERIHLKRASWGWEKALTHVRVACDVGCWREAATVHFCLGDYPRAAQMLGILIRSFPGFPGLPAVQLDVAMLLFQLQQYDQAYAYARAAMSTNRLPPPFTHMDLLFFIARICDKLSIQADEDRETARIERRARRAELKEQRFLEKERERLERISNGEEEEDEGDNGEDGSDLSSGEDEDSTETEGEDLGGERRDMAEKARMKVMQNFKDSNLVDKSVELEDWLNDPDTYKTFAKRAVDGGKYLLAVDLYRDALTLARKIDTPDDVESDSDSDGSTLSETSKELRKRKKREAKEERRRRRKQRDTSSQLVDQQFDGEEEEKEEEEKESKLSPDEVAEKEKIKYKRVVSLWFGLAKAHCRCGQMEDAIRACKEGLSCPTEDGDKFENVLSHWSELSEGSEEDRERITAFEQEVNTDLPSILDKYVAGEKTMLSIDWDAIDDYNKPKTGDTEVGKKESQIVAKYRKKLSGDWRHDRSEDLKSLHTIEDIEGYMVKRRRWQIMREGVKGVAREVMKDAIFGALMKMAGKMERDCGDVTIKNIAFVGFSCASETTGGNDTVNMFVGACLLLAKAFDYGWLDIVKKEHSLDEDGGEEAMKNAEARLWKTRALCHWRVYEKQGCGAGKGEKVHLEHCLTSWDKALKHLSVASDLKCWMCYARAALAKGDYQVAANAYGTILKSFRIPDKVGIALVCSSLLKALGVYDQAIAYMFSAISMAGMAGGPGNYDSIDLAFLMARLHEEHGWFEQQKQEGETRALRRSMRKSRKSKEMEEMRKIAAAEATAGEEEGSEVRSMTIAKTAYLAVFNQLQELQEEEEGWEDKIAVGGDKEGGEESKRINKKTKHVNAEEWLADHKTWLKIADTCASAGHHIFAADLYEQALKRRRRGKDKQGASERAAIAVKVAKSFRKCGQFERSVDALTMAVNEEPDSVKKTKLIKLSNAWKSQADASKGGRRKQRNTTGPGGMMPFKVAMMLSVSDILKQYVPKPAIRQEDQDLKRLKAIREMKSRNGKWKHLRRKLKEAARKQFAKDYVGELWNLDKNADSMKRSIMKGDVSGDLKEELVLANAKGGYASSTVNLKNLDDLELRTRDEVTVALKMLVTMGKLCHDSSAASNGMHRCAATLLQRAADCGYVGDGVFWKQLAVSHFKAYTAGGVAGERTHLELASAAWDKAFEHLENASKVECWLEASMVRTHMGDFERAAQTLGVLVRSFPNYKGLSAVSLTSAAILQKMGNFEQARAYMYDAMNRGAPTPFTHIDLTFYMARLYEEWSVNLVGGTDEDRGQLKKTASTAYFAVYTNLVQSKSPLVMGQHNVNKTFNVWIESATTWRWFGEKACLGSNYILGGLMYSQGLARDRTMEGRGLRNILCFGTAKCCARYGDMPGAKRWLLEALQGTDEYAEEGERKDSVQMATILEAWDNPTTRYHDEMSLPIPKLLAGYSLITPSAATTPVGTPRTQRGDDMTPRRSSAPNTPRGMVDSLFHTPVSAAEADSVSKRWGRIRKAIVGAAVKKLVGDLQVGTGSEVGELALRIGLMKVNTEPVVAATILQKLSMVGQIGDNAGKFYERLATAHTQAWFEAKGMSGGSRLHLVLAREAWAKALGHLGVAGDPMAWAQSVAVNTSMGKFGDGSEQLGTLVRSFPQIEGEALAVVGMSASGLLGELRKYEEGLTYLMDSLEKGPPHPFTELDMAFFVARMNERWGGGREAEEAYKAQSLALQALSPRIVGEPGRGEEEENSEEDRDSAISEDSRISLMYDENNEILPLPGTRAGEAMRARRENSRMAYERVFEKLKDMQKMEVPKQRLMNVTEYSDVEGWLADARTWLCYGELSNLGNMFILSRDMFGEAVKRSNASKAVWCHLARARRMVGDVLGAREALSAAVSVLRGDLEDKNTVKRLKLENKRIHALSQVWEKDDRDVGLWMEGGGKGVGNVEREEKEELGEGSLIRRLGLGLKELVVEIVKIKTGTGRIGGNEGEDGEQEGEGEGGGEDIIVEMDIKKRKLNRKVEPWRVERRNTARKVLWEWLRAGVKNAARLELVRRKDEDGGDWKNWDDGCLGILMGKSGGREVGGMLMERSGQDWELEGSGEGGEEKKEENQGCNGTMRKAVGRGRFRRAMAVAWSSLSKGGESRYHSGMWLDYSTAALAVKENAMNPECWWEKIRAQVYNGMLQEAVEGLKGFMKLGGASAGGRKSSALLLSSSLQLWGGGESGCYLAMEGMRAAIEMESEVGRKCGLTRREVAFLYAFSAKRREDDKLAMAMEMPKEEFVKFKGGLDDLSLVLFQGIFQEEEKQLGSRGGSRGDSRLSSKGSARKLNFVPRDVEETDPYERVKGWLGDPATWTRFARRCEACAQPVFALLLHRHAFNIVNEEKSGASAKEKLVTSRNVIKAMCRVGMHKEADAFLVREVPSAVRGNLRDVLRGYGEEERKRVGEEWAKRRGEVKVGAAGGLLVGCQIKVLSVRPEELIGKWKLQDANNERRWKVLKAGLRPAARALAIQQVLLNDKDVTQIAMLGLLCTNDSGSDIGAQRCACLLMQTAAEMGYDGNAVFWKRLATAHLGMWHGTGHGKGGGGGERGHLVKADIAFGEALKHLENATDIKVWIKAAETKLCLGLYSEAAMSLGSLLRQIGGGVMERNLPDMGQVCLTVVELLMELGKFQQAEAYLYDAMVRGAEGVLTNVDLLFYMARLHWKWGEAMLGGDGRGRGGGEADWVEMGLEAREASGRQHLETSRAAYANIFRQCVAEGEGEGVVYGIKGDMQSPEDWLSNYTGWCCFAERAALARHYLLAADLYKEGLRRDDAASSSKPRPWFSLAKACRRCGKLDESLACARRAVEIWREREGSGEEGKAKGLSAGQMKIAIQAWEEDELGGGGFEKEMGMGLARWIDVYLTVEGEDGEIKGMMEGGLGGMGTGKVVKRRMGGGVGGGMRGKLNSWEFGGSARDIEYEEGGRMYGIWGKMRRGIVTAALAVDAQQMLTLANDRAHNLHESEMARRYARVGLLCASHRHVSVDLARVGARLIEMAIVGKLFEIGEGDVGDGGVVGLSSGRKALMWRRLAECHAVVADGDGMGREEERWRESRDAWKEALGYLECATDQHCWESNIFVNICLGDYAEASNTLGILLRSFKSKGTTTGSSHSAGEGRGGSYNRLLAASLLMRLGKFEKAHGYIVMILERANETKKVGEEEMGKRGHVMPPAPLTHLHLTFMSARCYEMWGGRGGGEGTQRAAEAGFRRCYCMLLESHDGTVSKVEHAGKEKKKVKEAKMVKLADKAGGAARRGVGETENVETWLGLADTWRHFAMDFHYAGLDLFASDLFACAIRRLPKGEHKAPGEGGEGTTAKGHVAELAKHTASLEFWLDAANVAFKGGDAAEAEKLCRVAQAQYPDSKRAKKAVKMLEKGKGKGGFDKAGSLKYMRKKGLAELMGLVKESAPLTVLEEKVREMKEGGGGGEGGERETEEVRDVEEEIKVEEAMPKKKKKAGFRRESQGLIEVKTYEG</sequence>
<evidence type="ECO:0000256" key="5">
    <source>
        <dbReference type="SAM" id="Coils"/>
    </source>
</evidence>
<evidence type="ECO:0000256" key="1">
    <source>
        <dbReference type="ARBA" id="ARBA00022737"/>
    </source>
</evidence>
<dbReference type="SUPFAM" id="SSF48403">
    <property type="entry name" value="Ankyrin repeat"/>
    <property type="match status" value="1"/>
</dbReference>
<feature type="compositionally biased region" description="Basic and acidic residues" evidence="6">
    <location>
        <begin position="2006"/>
        <end position="2015"/>
    </location>
</feature>
<feature type="region of interest" description="Disordered" evidence="6">
    <location>
        <begin position="2006"/>
        <end position="2031"/>
    </location>
</feature>
<feature type="compositionally biased region" description="Acidic residues" evidence="6">
    <location>
        <begin position="1525"/>
        <end position="1534"/>
    </location>
</feature>
<dbReference type="PROSITE" id="PS50088">
    <property type="entry name" value="ANK_REPEAT"/>
    <property type="match status" value="2"/>
</dbReference>
<evidence type="ECO:0000256" key="3">
    <source>
        <dbReference type="PROSITE-ProRule" id="PRU00023"/>
    </source>
</evidence>
<dbReference type="InterPro" id="IPR011990">
    <property type="entry name" value="TPR-like_helical_dom_sf"/>
</dbReference>
<dbReference type="PROSITE" id="PS50297">
    <property type="entry name" value="ANK_REP_REGION"/>
    <property type="match status" value="2"/>
</dbReference>
<feature type="region of interest" description="Disordered" evidence="6">
    <location>
        <begin position="586"/>
        <end position="629"/>
    </location>
</feature>
<feature type="compositionally biased region" description="Basic and acidic residues" evidence="6">
    <location>
        <begin position="44"/>
        <end position="54"/>
    </location>
</feature>
<proteinExistence type="predicted"/>
<feature type="repeat" description="TPR" evidence="4">
    <location>
        <begin position="1038"/>
        <end position="1071"/>
    </location>
</feature>
<keyword evidence="1" id="KW-0677">Repeat</keyword>
<dbReference type="InterPro" id="IPR019734">
    <property type="entry name" value="TPR_rpt"/>
</dbReference>
<feature type="region of interest" description="Disordered" evidence="6">
    <location>
        <begin position="686"/>
        <end position="708"/>
    </location>
</feature>
<name>A0A9W7GHG7_9STRA</name>
<feature type="region of interest" description="Disordered" evidence="6">
    <location>
        <begin position="2203"/>
        <end position="2225"/>
    </location>
</feature>
<feature type="compositionally biased region" description="Basic residues" evidence="6">
    <location>
        <begin position="1546"/>
        <end position="1564"/>
    </location>
</feature>
<keyword evidence="5" id="KW-0175">Coiled coil</keyword>
<evidence type="ECO:0000256" key="4">
    <source>
        <dbReference type="PROSITE-ProRule" id="PRU00339"/>
    </source>
</evidence>
<reference evidence="8" key="1">
    <citation type="journal article" date="2023" name="Commun. Biol.">
        <title>Genome analysis of Parmales, the sister group of diatoms, reveals the evolutionary specialization of diatoms from phago-mixotrophs to photoautotrophs.</title>
        <authorList>
            <person name="Ban H."/>
            <person name="Sato S."/>
            <person name="Yoshikawa S."/>
            <person name="Yamada K."/>
            <person name="Nakamura Y."/>
            <person name="Ichinomiya M."/>
            <person name="Sato N."/>
            <person name="Blanc-Mathieu R."/>
            <person name="Endo H."/>
            <person name="Kuwata A."/>
            <person name="Ogata H."/>
        </authorList>
    </citation>
    <scope>NUCLEOTIDE SEQUENCE [LARGE SCALE GENOMIC DNA]</scope>
</reference>
<feature type="compositionally biased region" description="Acidic residues" evidence="6">
    <location>
        <begin position="2990"/>
        <end position="2999"/>
    </location>
</feature>
<dbReference type="Pfam" id="PF12796">
    <property type="entry name" value="Ank_2"/>
    <property type="match status" value="1"/>
</dbReference>
<organism evidence="7 8">
    <name type="scientific">Triparma columacea</name>
    <dbReference type="NCBI Taxonomy" id="722753"/>
    <lineage>
        <taxon>Eukaryota</taxon>
        <taxon>Sar</taxon>
        <taxon>Stramenopiles</taxon>
        <taxon>Ochrophyta</taxon>
        <taxon>Bolidophyceae</taxon>
        <taxon>Parmales</taxon>
        <taxon>Triparmaceae</taxon>
        <taxon>Triparma</taxon>
    </lineage>
</organism>
<dbReference type="Gene3D" id="1.25.40.10">
    <property type="entry name" value="Tetratricopeptide repeat domain"/>
    <property type="match status" value="5"/>
</dbReference>
<dbReference type="SUPFAM" id="SSF48452">
    <property type="entry name" value="TPR-like"/>
    <property type="match status" value="3"/>
</dbReference>
<feature type="compositionally biased region" description="Low complexity" evidence="6">
    <location>
        <begin position="24"/>
        <end position="43"/>
    </location>
</feature>
<evidence type="ECO:0000256" key="2">
    <source>
        <dbReference type="ARBA" id="ARBA00023043"/>
    </source>
</evidence>
<accession>A0A9W7GHG7</accession>
<dbReference type="SMART" id="SM00028">
    <property type="entry name" value="TPR"/>
    <property type="match status" value="10"/>
</dbReference>
<dbReference type="Proteomes" id="UP001165065">
    <property type="component" value="Unassembled WGS sequence"/>
</dbReference>
<dbReference type="Gene3D" id="1.25.40.20">
    <property type="entry name" value="Ankyrin repeat-containing domain"/>
    <property type="match status" value="1"/>
</dbReference>
<dbReference type="EMBL" id="BRYA01000213">
    <property type="protein sequence ID" value="GMI44333.1"/>
    <property type="molecule type" value="Genomic_DNA"/>
</dbReference>
<dbReference type="PANTHER" id="PTHR24198">
    <property type="entry name" value="ANKYRIN REPEAT AND PROTEIN KINASE DOMAIN-CONTAINING PROTEIN"/>
    <property type="match status" value="1"/>
</dbReference>
<gene>
    <name evidence="7" type="ORF">TrCOL_g415</name>
</gene>
<feature type="region of interest" description="Disordered" evidence="6">
    <location>
        <begin position="1"/>
        <end position="54"/>
    </location>
</feature>
<dbReference type="InterPro" id="IPR002110">
    <property type="entry name" value="Ankyrin_rpt"/>
</dbReference>
<evidence type="ECO:0000313" key="7">
    <source>
        <dbReference type="EMBL" id="GMI44333.1"/>
    </source>
</evidence>
<keyword evidence="8" id="KW-1185">Reference proteome</keyword>
<feature type="coiled-coil region" evidence="5">
    <location>
        <begin position="640"/>
        <end position="674"/>
    </location>
</feature>
<feature type="repeat" description="ANK" evidence="3">
    <location>
        <begin position="341"/>
        <end position="373"/>
    </location>
</feature>
<keyword evidence="4" id="KW-0802">TPR repeat</keyword>
<dbReference type="OrthoDB" id="426293at2759"/>
<dbReference type="PROSITE" id="PS50005">
    <property type="entry name" value="TPR"/>
    <property type="match status" value="1"/>
</dbReference>
<comment type="caution">
    <text evidence="7">The sequence shown here is derived from an EMBL/GenBank/DDBJ whole genome shotgun (WGS) entry which is preliminary data.</text>
</comment>
<protein>
    <submittedName>
        <fullName evidence="7">Uncharacterized protein</fullName>
    </submittedName>
</protein>
<feature type="region of interest" description="Disordered" evidence="6">
    <location>
        <begin position="1525"/>
        <end position="1596"/>
    </location>
</feature>
<feature type="compositionally biased region" description="Basic residues" evidence="6">
    <location>
        <begin position="615"/>
        <end position="628"/>
    </location>
</feature>
<feature type="region of interest" description="Disordered" evidence="6">
    <location>
        <begin position="2705"/>
        <end position="2735"/>
    </location>
</feature>
<dbReference type="SMART" id="SM00248">
    <property type="entry name" value="ANK"/>
    <property type="match status" value="4"/>
</dbReference>
<dbReference type="PANTHER" id="PTHR24198:SF194">
    <property type="entry name" value="INVERSIN-A"/>
    <property type="match status" value="1"/>
</dbReference>
<evidence type="ECO:0000256" key="6">
    <source>
        <dbReference type="SAM" id="MobiDB-lite"/>
    </source>
</evidence>
<feature type="compositionally biased region" description="Basic and acidic residues" evidence="6">
    <location>
        <begin position="690"/>
        <end position="708"/>
    </location>
</feature>
<feature type="region of interest" description="Disordered" evidence="6">
    <location>
        <begin position="3337"/>
        <end position="3361"/>
    </location>
</feature>
<dbReference type="Pfam" id="PF13181">
    <property type="entry name" value="TPR_8"/>
    <property type="match status" value="1"/>
</dbReference>